<comment type="similarity">
    <text evidence="2">Belongs to the SusD family.</text>
</comment>
<evidence type="ECO:0000256" key="3">
    <source>
        <dbReference type="ARBA" id="ARBA00022729"/>
    </source>
</evidence>
<dbReference type="Pfam" id="PF07980">
    <property type="entry name" value="SusD_RagB"/>
    <property type="match status" value="1"/>
</dbReference>
<dbReference type="EMBL" id="JAUJEB010000005">
    <property type="protein sequence ID" value="MDN5214924.1"/>
    <property type="molecule type" value="Genomic_DNA"/>
</dbReference>
<comment type="subcellular location">
    <subcellularLocation>
        <location evidence="1">Cell outer membrane</location>
    </subcellularLocation>
</comment>
<feature type="domain" description="RagB/SusD" evidence="6">
    <location>
        <begin position="313"/>
        <end position="575"/>
    </location>
</feature>
<dbReference type="Gene3D" id="1.25.40.390">
    <property type="match status" value="1"/>
</dbReference>
<dbReference type="InterPro" id="IPR012944">
    <property type="entry name" value="SusD_RagB_dom"/>
</dbReference>
<evidence type="ECO:0000256" key="1">
    <source>
        <dbReference type="ARBA" id="ARBA00004442"/>
    </source>
</evidence>
<comment type="caution">
    <text evidence="8">The sequence shown here is derived from an EMBL/GenBank/DDBJ whole genome shotgun (WGS) entry which is preliminary data.</text>
</comment>
<dbReference type="SUPFAM" id="SSF48452">
    <property type="entry name" value="TPR-like"/>
    <property type="match status" value="1"/>
</dbReference>
<dbReference type="Pfam" id="PF14322">
    <property type="entry name" value="SusD-like_3"/>
    <property type="match status" value="1"/>
</dbReference>
<proteinExistence type="inferred from homology"/>
<dbReference type="InterPro" id="IPR011990">
    <property type="entry name" value="TPR-like_helical_dom_sf"/>
</dbReference>
<name>A0ABT8LAX7_9BACT</name>
<keyword evidence="9" id="KW-1185">Reference proteome</keyword>
<keyword evidence="5" id="KW-0998">Cell outer membrane</keyword>
<dbReference type="InterPro" id="IPR033985">
    <property type="entry name" value="SusD-like_N"/>
</dbReference>
<reference evidence="8" key="1">
    <citation type="submission" date="2023-06" db="EMBL/GenBank/DDBJ databases">
        <title>Genomic of Agaribacillus aureum.</title>
        <authorList>
            <person name="Wang G."/>
        </authorList>
    </citation>
    <scope>NUCLEOTIDE SEQUENCE</scope>
    <source>
        <strain evidence="8">BMA12</strain>
    </source>
</reference>
<evidence type="ECO:0000256" key="4">
    <source>
        <dbReference type="ARBA" id="ARBA00023136"/>
    </source>
</evidence>
<dbReference type="RefSeq" id="WP_346760262.1">
    <property type="nucleotide sequence ID" value="NZ_JAUJEB010000005.1"/>
</dbReference>
<dbReference type="Proteomes" id="UP001172083">
    <property type="component" value="Unassembled WGS sequence"/>
</dbReference>
<sequence length="576" mass="66071">MKKMIDNCKLPVLIALLCMLNFSCEKDLDLEPKSSISSDVFFASQEDFKLWANQFYFDLPSFTFRRDDWSDITYQPGGNTISRGQHQVVPTDNFWGDTYWDIRKYNTLLEEAADAPEDLKSGIAVYEAEAKFFRAFAYFNLLRRYGGVPIIDKVLDLNSEELFGTRNTREEVVDFILRDLDEAAAVLPLQSDLSGQDLGRVTSGTAYAFKSRVALFEGTWAKYHGSAGNVNDLLTQAVDAANQVITMEGSEYELFDKSDLAEESYFWMFTLDNTQQNPGNYTKADNREVILESRFDMELRSHRAFPNPIVSNNPTKAYVDLVLCTDGLPIEKSPLFMGYDMVGDEYLNRDPRMTTSLMIPFQRYHAANQDLWQIDWSDPDREDRGFLYEIEIGLRTQTGYNIQKLVPTGRFPAGHNWAVIRYAEVLLNFAEATYELNGSISDEDLNKSINKLRQRVRMPAITGAFASTNGLDLLQEIRRERTVELFAEGFRYDDLRRWKTAEVELPKAIKGIKYTGTQYETDPRWSGLTPEVDTDGFFIVESPNVRQFDPSKHYLFPIPRNEIAQNEALAQNPGWQ</sequence>
<keyword evidence="4" id="KW-0472">Membrane</keyword>
<accession>A0ABT8LAX7</accession>
<evidence type="ECO:0000259" key="7">
    <source>
        <dbReference type="Pfam" id="PF14322"/>
    </source>
</evidence>
<keyword evidence="3" id="KW-0732">Signal</keyword>
<evidence type="ECO:0000256" key="5">
    <source>
        <dbReference type="ARBA" id="ARBA00023237"/>
    </source>
</evidence>
<protein>
    <submittedName>
        <fullName evidence="8">RagB/SusD family nutrient uptake outer membrane protein</fullName>
    </submittedName>
</protein>
<gene>
    <name evidence="8" type="ORF">QQ020_22785</name>
</gene>
<organism evidence="8 9">
    <name type="scientific">Agaribacillus aureus</name>
    <dbReference type="NCBI Taxonomy" id="3051825"/>
    <lineage>
        <taxon>Bacteria</taxon>
        <taxon>Pseudomonadati</taxon>
        <taxon>Bacteroidota</taxon>
        <taxon>Cytophagia</taxon>
        <taxon>Cytophagales</taxon>
        <taxon>Splendidivirgaceae</taxon>
        <taxon>Agaribacillus</taxon>
    </lineage>
</organism>
<evidence type="ECO:0000313" key="8">
    <source>
        <dbReference type="EMBL" id="MDN5214924.1"/>
    </source>
</evidence>
<evidence type="ECO:0000256" key="2">
    <source>
        <dbReference type="ARBA" id="ARBA00006275"/>
    </source>
</evidence>
<evidence type="ECO:0000259" key="6">
    <source>
        <dbReference type="Pfam" id="PF07980"/>
    </source>
</evidence>
<evidence type="ECO:0000313" key="9">
    <source>
        <dbReference type="Proteomes" id="UP001172083"/>
    </source>
</evidence>
<feature type="domain" description="SusD-like N-terminal" evidence="7">
    <location>
        <begin position="89"/>
        <end position="215"/>
    </location>
</feature>